<comment type="caution">
    <text evidence="5">The sequence shown here is derived from an EMBL/GenBank/DDBJ whole genome shotgun (WGS) entry which is preliminary data.</text>
</comment>
<dbReference type="Proteomes" id="UP000886885">
    <property type="component" value="Chromosome 5A"/>
</dbReference>
<dbReference type="EMBL" id="JAAWWB010000009">
    <property type="protein sequence ID" value="KAG6775348.1"/>
    <property type="molecule type" value="Genomic_DNA"/>
</dbReference>
<evidence type="ECO:0000313" key="6">
    <source>
        <dbReference type="Proteomes" id="UP000886885"/>
    </source>
</evidence>
<evidence type="ECO:0008006" key="7">
    <source>
        <dbReference type="Google" id="ProtNLM"/>
    </source>
</evidence>
<organism evidence="5 6">
    <name type="scientific">Populus tomentosa</name>
    <name type="common">Chinese white poplar</name>
    <dbReference type="NCBI Taxonomy" id="118781"/>
    <lineage>
        <taxon>Eukaryota</taxon>
        <taxon>Viridiplantae</taxon>
        <taxon>Streptophyta</taxon>
        <taxon>Embryophyta</taxon>
        <taxon>Tracheophyta</taxon>
        <taxon>Spermatophyta</taxon>
        <taxon>Magnoliopsida</taxon>
        <taxon>eudicotyledons</taxon>
        <taxon>Gunneridae</taxon>
        <taxon>Pentapetalae</taxon>
        <taxon>rosids</taxon>
        <taxon>fabids</taxon>
        <taxon>Malpighiales</taxon>
        <taxon>Salicaceae</taxon>
        <taxon>Saliceae</taxon>
        <taxon>Populus</taxon>
    </lineage>
</organism>
<keyword evidence="2 3" id="KW-0175">Coiled coil</keyword>
<evidence type="ECO:0000256" key="1">
    <source>
        <dbReference type="ARBA" id="ARBA00005921"/>
    </source>
</evidence>
<accession>A0A8X7ZQR2</accession>
<reference evidence="5" key="1">
    <citation type="journal article" date="2020" name="bioRxiv">
        <title>Hybrid origin of Populus tomentosa Carr. identified through genome sequencing and phylogenomic analysis.</title>
        <authorList>
            <person name="An X."/>
            <person name="Gao K."/>
            <person name="Chen Z."/>
            <person name="Li J."/>
            <person name="Yang X."/>
            <person name="Yang X."/>
            <person name="Zhou J."/>
            <person name="Guo T."/>
            <person name="Zhao T."/>
            <person name="Huang S."/>
            <person name="Miao D."/>
            <person name="Khan W.U."/>
            <person name="Rao P."/>
            <person name="Ye M."/>
            <person name="Lei B."/>
            <person name="Liao W."/>
            <person name="Wang J."/>
            <person name="Ji L."/>
            <person name="Li Y."/>
            <person name="Guo B."/>
            <person name="Mustafa N.S."/>
            <person name="Li S."/>
            <person name="Yun Q."/>
            <person name="Keller S.R."/>
            <person name="Mao J."/>
            <person name="Zhang R."/>
            <person name="Strauss S.H."/>
        </authorList>
    </citation>
    <scope>NUCLEOTIDE SEQUENCE</scope>
    <source>
        <strain evidence="5">GM15</strain>
        <tissue evidence="5">Leaf</tissue>
    </source>
</reference>
<feature type="region of interest" description="Disordered" evidence="4">
    <location>
        <begin position="693"/>
        <end position="778"/>
    </location>
</feature>
<feature type="coiled-coil region" evidence="3">
    <location>
        <begin position="205"/>
        <end position="293"/>
    </location>
</feature>
<name>A0A8X7ZQR2_POPTO</name>
<feature type="compositionally biased region" description="Low complexity" evidence="4">
    <location>
        <begin position="87"/>
        <end position="96"/>
    </location>
</feature>
<feature type="region of interest" description="Disordered" evidence="4">
    <location>
        <begin position="560"/>
        <end position="584"/>
    </location>
</feature>
<keyword evidence="6" id="KW-1185">Reference proteome</keyword>
<feature type="compositionally biased region" description="Basic and acidic residues" evidence="4">
    <location>
        <begin position="693"/>
        <end position="715"/>
    </location>
</feature>
<evidence type="ECO:0000256" key="3">
    <source>
        <dbReference type="SAM" id="Coils"/>
    </source>
</evidence>
<feature type="region of interest" description="Disordered" evidence="4">
    <location>
        <begin position="78"/>
        <end position="99"/>
    </location>
</feature>
<dbReference type="OrthoDB" id="128924at2759"/>
<gene>
    <name evidence="5" type="ORF">POTOM_018792</name>
</gene>
<evidence type="ECO:0000256" key="4">
    <source>
        <dbReference type="SAM" id="MobiDB-lite"/>
    </source>
</evidence>
<protein>
    <recommendedName>
        <fullName evidence="7">Filament-like plant protein 3</fullName>
    </recommendedName>
</protein>
<sequence length="778" mass="86777">MGLLLAARQCRAFLMRDLVGAQLMSCSKLYVSIGLDLFRLLACIVWYPCTTEFSKQTLGDSDALVALEMDRRSWLWRRKSSEKSPGETESSGSISSHSERFSDDQFQQSHIFHKVSSASSLISASFSGSSLVVLLSVTPPHCDVYPTHNPQSPEVTSEALLTDEDIRDNVRTLTDKLSAALLNLSAKEELVKQHAKVAEEAVSGWEKAEKELSALKQQIEAATKKNSGLEDRVSHLDAALKECVRQLRQSREEQERRINEAVTKKTCEWESTKSELEAQLLELQARLQTAKSDATASADSELWQKLNAVEKENLSLKRELFSRAEEIQVRILERDLSTQAAETASKLQLESIKKLAKLEAECRKLKAMARKASAANDHKSLTASSICADSFTDSQSDNGERLLAIESDSCKRSGLEMNECDQICSDSWACAHANELDQSKKQRPIGRNLMVPSLEINLMDDFLEMERLAALPDTESGISYLEAGPVSDKGNGSGNPLKEELESMINRTTELEEKLDKMEEEKFKSEMALTECQRQLETLRSQLKEADAKTGELQDLLTLANESRQAREEEIKRSDSKRKETESQLRIAEAEIKTLLSKIVSLDAEVEKERALSAENTAKSQELEDELSKLKCEGELQHEIERKRIASFNEELKITQEKELAVAASKFAECQKTISSLGLQLKSLATLEDLLDSDKSSDVSSEESKDHENGERWRLDLGNQSSGRDSEAIEVTGGALRLKNGGDRESSLSLNSSFVSEKTRSGFGKFFPRGQSRARNEN</sequence>
<evidence type="ECO:0000313" key="5">
    <source>
        <dbReference type="EMBL" id="KAG6775348.1"/>
    </source>
</evidence>
<feature type="compositionally biased region" description="Low complexity" evidence="4">
    <location>
        <begin position="747"/>
        <end position="756"/>
    </location>
</feature>
<dbReference type="PANTHER" id="PTHR31580:SF49">
    <property type="entry name" value="FILAMENT-LIKE PLANT PROTEIN 3"/>
    <property type="match status" value="1"/>
</dbReference>
<dbReference type="InterPro" id="IPR008587">
    <property type="entry name" value="FPP_plant"/>
</dbReference>
<feature type="compositionally biased region" description="Basic and acidic residues" evidence="4">
    <location>
        <begin position="564"/>
        <end position="584"/>
    </location>
</feature>
<dbReference type="AlphaFoldDB" id="A0A8X7ZQR2"/>
<dbReference type="PANTHER" id="PTHR31580">
    <property type="entry name" value="FILAMENT-LIKE PLANT PROTEIN 4"/>
    <property type="match status" value="1"/>
</dbReference>
<comment type="similarity">
    <text evidence="1">Belongs to the FPP family.</text>
</comment>
<evidence type="ECO:0000256" key="2">
    <source>
        <dbReference type="ARBA" id="ARBA00023054"/>
    </source>
</evidence>
<dbReference type="Pfam" id="PF05911">
    <property type="entry name" value="FPP"/>
    <property type="match status" value="2"/>
</dbReference>
<proteinExistence type="inferred from homology"/>